<dbReference type="Proteomes" id="UP000440694">
    <property type="component" value="Unassembled WGS sequence"/>
</dbReference>
<feature type="domain" description="von Hippel-Lindau disease tumour suppressor beta" evidence="3">
    <location>
        <begin position="111"/>
        <end position="165"/>
    </location>
</feature>
<sequence length="280" mass="30063">MSAVPARFVRAAMLGAAVVLAPICAPGPWTWPAAHAQAPDATEKAFNAAKELGTAEAWSAFLTNYPTGFHADLARAYLKKIEGGASPAPVEAATPSPPAEELSCTQAGKLKSGRSDEPVKIRFVNESEATLVIQWIDSKGALKEYAELQPGAEMTQDTFASHPWIAAYQEGSCRQLFLPNGTMSVARLRPEKELQDAKKDDDEKPAKKTEKKAADKPSKATVEKRAKAACVDMGMIYLNGKCAPKVKAQRDQGTKNKTKACPPGMYRNPYGQCQPNETGG</sequence>
<evidence type="ECO:0000256" key="1">
    <source>
        <dbReference type="SAM" id="MobiDB-lite"/>
    </source>
</evidence>
<dbReference type="InterPro" id="IPR037140">
    <property type="entry name" value="VHL_beta_dom_sf"/>
</dbReference>
<name>A0A6I3KIK5_9HYPH</name>
<feature type="compositionally biased region" description="Polar residues" evidence="1">
    <location>
        <begin position="271"/>
        <end position="280"/>
    </location>
</feature>
<evidence type="ECO:0000313" key="4">
    <source>
        <dbReference type="EMBL" id="MTD94288.1"/>
    </source>
</evidence>
<feature type="region of interest" description="Disordered" evidence="1">
    <location>
        <begin position="245"/>
        <end position="280"/>
    </location>
</feature>
<comment type="caution">
    <text evidence="4">The sequence shown here is derived from an EMBL/GenBank/DDBJ whole genome shotgun (WGS) entry which is preliminary data.</text>
</comment>
<evidence type="ECO:0000313" key="5">
    <source>
        <dbReference type="Proteomes" id="UP000440694"/>
    </source>
</evidence>
<evidence type="ECO:0000256" key="2">
    <source>
        <dbReference type="SAM" id="SignalP"/>
    </source>
</evidence>
<dbReference type="Pfam" id="PF01847">
    <property type="entry name" value="VHL"/>
    <property type="match status" value="1"/>
</dbReference>
<feature type="signal peptide" evidence="2">
    <location>
        <begin position="1"/>
        <end position="21"/>
    </location>
</feature>
<dbReference type="RefSeq" id="WP_154738731.1">
    <property type="nucleotide sequence ID" value="NZ_WMBQ01000001.1"/>
</dbReference>
<feature type="region of interest" description="Disordered" evidence="1">
    <location>
        <begin position="192"/>
        <end position="221"/>
    </location>
</feature>
<dbReference type="InterPro" id="IPR024053">
    <property type="entry name" value="VHL_beta_dom"/>
</dbReference>
<proteinExistence type="predicted"/>
<dbReference type="SUPFAM" id="SSF49468">
    <property type="entry name" value="VHL"/>
    <property type="match status" value="1"/>
</dbReference>
<organism evidence="4 5">
    <name type="scientific">Hyphomicrobium album</name>
    <dbReference type="NCBI Taxonomy" id="2665159"/>
    <lineage>
        <taxon>Bacteria</taxon>
        <taxon>Pseudomonadati</taxon>
        <taxon>Pseudomonadota</taxon>
        <taxon>Alphaproteobacteria</taxon>
        <taxon>Hyphomicrobiales</taxon>
        <taxon>Hyphomicrobiaceae</taxon>
        <taxon>Hyphomicrobium</taxon>
    </lineage>
</organism>
<keyword evidence="2" id="KW-0732">Signal</keyword>
<reference evidence="4 5" key="1">
    <citation type="submission" date="2019-11" db="EMBL/GenBank/DDBJ databases">
        <title>Identification of a novel strain.</title>
        <authorList>
            <person name="Xu Q."/>
            <person name="Wang G."/>
        </authorList>
    </citation>
    <scope>NUCLEOTIDE SEQUENCE [LARGE SCALE GENOMIC DNA]</scope>
    <source>
        <strain evidence="5">xq</strain>
    </source>
</reference>
<dbReference type="AlphaFoldDB" id="A0A6I3KIK5"/>
<dbReference type="Gene3D" id="2.60.40.780">
    <property type="entry name" value="von Hippel-Lindau disease tumour suppressor, beta domain"/>
    <property type="match status" value="1"/>
</dbReference>
<dbReference type="InterPro" id="IPR036208">
    <property type="entry name" value="VHL_sf"/>
</dbReference>
<evidence type="ECO:0000259" key="3">
    <source>
        <dbReference type="Pfam" id="PF01847"/>
    </source>
</evidence>
<protein>
    <recommendedName>
        <fullName evidence="3">von Hippel-Lindau disease tumour suppressor beta domain-containing protein</fullName>
    </recommendedName>
</protein>
<dbReference type="EMBL" id="WMBQ01000001">
    <property type="protein sequence ID" value="MTD94288.1"/>
    <property type="molecule type" value="Genomic_DNA"/>
</dbReference>
<gene>
    <name evidence="4" type="ORF">GIW81_08060</name>
</gene>
<keyword evidence="5" id="KW-1185">Reference proteome</keyword>
<feature type="chain" id="PRO_5026124988" description="von Hippel-Lindau disease tumour suppressor beta domain-containing protein" evidence="2">
    <location>
        <begin position="22"/>
        <end position="280"/>
    </location>
</feature>
<accession>A0A6I3KIK5</accession>